<feature type="transmembrane region" description="Helical" evidence="7">
    <location>
        <begin position="446"/>
        <end position="465"/>
    </location>
</feature>
<evidence type="ECO:0000256" key="6">
    <source>
        <dbReference type="RuleBase" id="RU362091"/>
    </source>
</evidence>
<feature type="transmembrane region" description="Helical" evidence="7">
    <location>
        <begin position="160"/>
        <end position="183"/>
    </location>
</feature>
<feature type="transmembrane region" description="Helical" evidence="7">
    <location>
        <begin position="132"/>
        <end position="154"/>
    </location>
</feature>
<evidence type="ECO:0000313" key="8">
    <source>
        <dbReference type="EMBL" id="BDE05079.1"/>
    </source>
</evidence>
<feature type="transmembrane region" description="Helical" evidence="7">
    <location>
        <begin position="386"/>
        <end position="410"/>
    </location>
</feature>
<keyword evidence="9" id="KW-1185">Reference proteome</keyword>
<protein>
    <submittedName>
        <fullName evidence="8">Sodium:proline symporter</fullName>
    </submittedName>
</protein>
<keyword evidence="4 7" id="KW-1133">Transmembrane helix</keyword>
<dbReference type="PANTHER" id="PTHR11819:SF77">
    <property type="entry name" value="SODIUM_GLUCOSE COTRANSPORT PROTEIN"/>
    <property type="match status" value="1"/>
</dbReference>
<feature type="transmembrane region" description="Helical" evidence="7">
    <location>
        <begin position="79"/>
        <end position="98"/>
    </location>
</feature>
<feature type="transmembrane region" description="Helical" evidence="7">
    <location>
        <begin position="477"/>
        <end position="495"/>
    </location>
</feature>
<feature type="transmembrane region" description="Helical" evidence="7">
    <location>
        <begin position="416"/>
        <end position="437"/>
    </location>
</feature>
<dbReference type="KEGG" id="vab:WPS_03550"/>
<feature type="transmembrane region" description="Helical" evidence="7">
    <location>
        <begin position="38"/>
        <end position="59"/>
    </location>
</feature>
<feature type="transmembrane region" description="Helical" evidence="7">
    <location>
        <begin position="564"/>
        <end position="582"/>
    </location>
</feature>
<dbReference type="Proteomes" id="UP001317532">
    <property type="component" value="Chromosome"/>
</dbReference>
<feature type="transmembrane region" description="Helical" evidence="7">
    <location>
        <begin position="301"/>
        <end position="321"/>
    </location>
</feature>
<feature type="transmembrane region" description="Helical" evidence="7">
    <location>
        <begin position="195"/>
        <end position="218"/>
    </location>
</feature>
<reference evidence="8 9" key="1">
    <citation type="journal article" date="2022" name="ISME Commun">
        <title>Vulcanimicrobium alpinus gen. nov. sp. nov., the first cultivated representative of the candidate phylum 'Eremiobacterota', is a metabolically versatile aerobic anoxygenic phototroph.</title>
        <authorList>
            <person name="Yabe S."/>
            <person name="Muto K."/>
            <person name="Abe K."/>
            <person name="Yokota A."/>
            <person name="Staudigel H."/>
            <person name="Tebo B.M."/>
        </authorList>
    </citation>
    <scope>NUCLEOTIDE SEQUENCE [LARGE SCALE GENOMIC DNA]</scope>
    <source>
        <strain evidence="8 9">WC8-2</strain>
    </source>
</reference>
<gene>
    <name evidence="8" type="ORF">WPS_03550</name>
</gene>
<feature type="transmembrane region" description="Helical" evidence="7">
    <location>
        <begin position="238"/>
        <end position="257"/>
    </location>
</feature>
<dbReference type="PROSITE" id="PS50283">
    <property type="entry name" value="NA_SOLUT_SYMP_3"/>
    <property type="match status" value="1"/>
</dbReference>
<feature type="transmembrane region" description="Helical" evidence="7">
    <location>
        <begin position="532"/>
        <end position="558"/>
    </location>
</feature>
<evidence type="ECO:0000256" key="7">
    <source>
        <dbReference type="SAM" id="Phobius"/>
    </source>
</evidence>
<evidence type="ECO:0000313" key="9">
    <source>
        <dbReference type="Proteomes" id="UP001317532"/>
    </source>
</evidence>
<keyword evidence="5 7" id="KW-0472">Membrane</keyword>
<feature type="transmembrane region" description="Helical" evidence="7">
    <location>
        <begin position="6"/>
        <end position="26"/>
    </location>
</feature>
<dbReference type="CDD" id="cd11477">
    <property type="entry name" value="SLC5sbd_u1"/>
    <property type="match status" value="1"/>
</dbReference>
<proteinExistence type="inferred from homology"/>
<comment type="similarity">
    <text evidence="2 6">Belongs to the sodium:solute symporter (SSF) (TC 2.A.21) family.</text>
</comment>
<dbReference type="PANTHER" id="PTHR11819">
    <property type="entry name" value="SOLUTE CARRIER FAMILY 5"/>
    <property type="match status" value="1"/>
</dbReference>
<organism evidence="8 9">
    <name type="scientific">Vulcanimicrobium alpinum</name>
    <dbReference type="NCBI Taxonomy" id="3016050"/>
    <lineage>
        <taxon>Bacteria</taxon>
        <taxon>Bacillati</taxon>
        <taxon>Vulcanimicrobiota</taxon>
        <taxon>Vulcanimicrobiia</taxon>
        <taxon>Vulcanimicrobiales</taxon>
        <taxon>Vulcanimicrobiaceae</taxon>
        <taxon>Vulcanimicrobium</taxon>
    </lineage>
</organism>
<dbReference type="EMBL" id="AP025523">
    <property type="protein sequence ID" value="BDE05079.1"/>
    <property type="molecule type" value="Genomic_DNA"/>
</dbReference>
<comment type="subcellular location">
    <subcellularLocation>
        <location evidence="1">Membrane</location>
        <topology evidence="1">Multi-pass membrane protein</topology>
    </subcellularLocation>
</comment>
<dbReference type="InterPro" id="IPR038377">
    <property type="entry name" value="Na/Glc_symporter_sf"/>
</dbReference>
<dbReference type="InterPro" id="IPR001734">
    <property type="entry name" value="Na/solute_symporter"/>
</dbReference>
<dbReference type="GO" id="GO:0005886">
    <property type="term" value="C:plasma membrane"/>
    <property type="evidence" value="ECO:0007669"/>
    <property type="project" value="TreeGrafter"/>
</dbReference>
<dbReference type="GO" id="GO:0005412">
    <property type="term" value="F:D-glucose:sodium symporter activity"/>
    <property type="evidence" value="ECO:0007669"/>
    <property type="project" value="TreeGrafter"/>
</dbReference>
<name>A0AAN1XU06_UNVUL</name>
<evidence type="ECO:0000256" key="2">
    <source>
        <dbReference type="ARBA" id="ARBA00006434"/>
    </source>
</evidence>
<accession>A0AAN1XU06</accession>
<dbReference type="Pfam" id="PF00474">
    <property type="entry name" value="SSF"/>
    <property type="match status" value="1"/>
</dbReference>
<evidence type="ECO:0000256" key="1">
    <source>
        <dbReference type="ARBA" id="ARBA00004141"/>
    </source>
</evidence>
<keyword evidence="3 7" id="KW-0812">Transmembrane</keyword>
<feature type="transmembrane region" description="Helical" evidence="7">
    <location>
        <begin position="341"/>
        <end position="365"/>
    </location>
</feature>
<evidence type="ECO:0000256" key="3">
    <source>
        <dbReference type="ARBA" id="ARBA00022692"/>
    </source>
</evidence>
<sequence>MALSGLDIAVIVAFFAINLGIGLYFARGSGKNVAEFFLSGRSAPWWLTGVSMVATTFAVDTPLAVTGFVAQNGIAGNWLWWNMAASGILTVFFFAALWRRSGVLTDVEFIELRYGGAPASALRGVRAVYQGVLVNTIIMGWVNLAMVKILSLTLHVPTYLALWLCLGFTALYVTIGGFWSVLVTDFLQFVVKMTMAIVLAWAAVAAVGGIGALKAGLATLDAQRGGGSILAFVPSGDAASWMPVTTFLVFIGVAWWASSYPGAEPGGGSYIAQRIFASRSEKDAVWATLFFNVAHYALRPWPWILVALAALVLYPHGVIGANGKPDPELGYVQTLVDHLPVALRGLMMAGFLAAYMSTIGTQLNLGASYLTNDLYRRFIRRDASDAHYVSVSRVMTIVACILAAAVTLFMSSVGEAWKYMLTLTAGVGLVMILRWYWWRINAWSEISALATSAIVGSWCYLSGIVVGDDPNATAKRLLITVAATTVVWLGVTFVTKPESEATLTRFYARVRPSGAGWGPIARLVPGGSEDRLGIALVDWIAGLGLVYGTLFGIGRLVLGDVPQGLAWCALAVGCIAVIARTLRTPSVKVAVATMIAFAVCLSAAG</sequence>
<dbReference type="Gene3D" id="1.20.1730.10">
    <property type="entry name" value="Sodium/glucose cotransporter"/>
    <property type="match status" value="1"/>
</dbReference>
<evidence type="ECO:0000256" key="5">
    <source>
        <dbReference type="ARBA" id="ARBA00023136"/>
    </source>
</evidence>
<dbReference type="RefSeq" id="WP_317996146.1">
    <property type="nucleotide sequence ID" value="NZ_AP025523.1"/>
</dbReference>
<dbReference type="AlphaFoldDB" id="A0AAN1XU06"/>
<evidence type="ECO:0000256" key="4">
    <source>
        <dbReference type="ARBA" id="ARBA00022989"/>
    </source>
</evidence>